<evidence type="ECO:0000313" key="1">
    <source>
        <dbReference type="EMBL" id="GGG66657.1"/>
    </source>
</evidence>
<evidence type="ECO:0000313" key="2">
    <source>
        <dbReference type="Proteomes" id="UP000617145"/>
    </source>
</evidence>
<organism evidence="1 2">
    <name type="scientific">Salipiger pallidus</name>
    <dbReference type="NCBI Taxonomy" id="1775170"/>
    <lineage>
        <taxon>Bacteria</taxon>
        <taxon>Pseudomonadati</taxon>
        <taxon>Pseudomonadota</taxon>
        <taxon>Alphaproteobacteria</taxon>
        <taxon>Rhodobacterales</taxon>
        <taxon>Roseobacteraceae</taxon>
        <taxon>Salipiger</taxon>
    </lineage>
</organism>
<reference evidence="1" key="2">
    <citation type="submission" date="2020-09" db="EMBL/GenBank/DDBJ databases">
        <authorList>
            <person name="Sun Q."/>
            <person name="Zhou Y."/>
        </authorList>
    </citation>
    <scope>NUCLEOTIDE SEQUENCE</scope>
    <source>
        <strain evidence="1">CGMCC 1.15762</strain>
    </source>
</reference>
<gene>
    <name evidence="1" type="ORF">GCM10011415_11860</name>
</gene>
<protein>
    <submittedName>
        <fullName evidence="1">Uncharacterized protein</fullName>
    </submittedName>
</protein>
<comment type="caution">
    <text evidence="1">The sequence shown here is derived from an EMBL/GenBank/DDBJ whole genome shotgun (WGS) entry which is preliminary data.</text>
</comment>
<accession>A0A8J3EFU1</accession>
<name>A0A8J3EFU1_9RHOB</name>
<reference evidence="1" key="1">
    <citation type="journal article" date="2014" name="Int. J. Syst. Evol. Microbiol.">
        <title>Complete genome sequence of Corynebacterium casei LMG S-19264T (=DSM 44701T), isolated from a smear-ripened cheese.</title>
        <authorList>
            <consortium name="US DOE Joint Genome Institute (JGI-PGF)"/>
            <person name="Walter F."/>
            <person name="Albersmeier A."/>
            <person name="Kalinowski J."/>
            <person name="Ruckert C."/>
        </authorList>
    </citation>
    <scope>NUCLEOTIDE SEQUENCE</scope>
    <source>
        <strain evidence="1">CGMCC 1.15762</strain>
    </source>
</reference>
<sequence length="71" mass="7151">MIVAGHVTSIIVGTVSPLASTVISCGPPPVQITRLISSGLDARMKPVGTMLVPISAGSSSARVVVPRKGID</sequence>
<dbReference type="Proteomes" id="UP000617145">
    <property type="component" value="Unassembled WGS sequence"/>
</dbReference>
<dbReference type="EMBL" id="BMJV01000002">
    <property type="protein sequence ID" value="GGG66657.1"/>
    <property type="molecule type" value="Genomic_DNA"/>
</dbReference>
<proteinExistence type="predicted"/>
<keyword evidence="2" id="KW-1185">Reference proteome</keyword>
<dbReference type="AlphaFoldDB" id="A0A8J3EFU1"/>